<dbReference type="InterPro" id="IPR004358">
    <property type="entry name" value="Sig_transdc_His_kin-like_C"/>
</dbReference>
<proteinExistence type="predicted"/>
<sequence>MKIIWNRELKKIVLAAAAAFLFSSFLVNFLVGKYVADARTEYNEMLAALFGSVMQAYPDVKEEEVIEVLNETGNGNRGADILARYGVYEDYGASSFAEKEGQFLFVTVWANGILILVYLLVGVLFFLYLGKRQQEIAHLTEYMIALNRDRYELEMENNEDDELSGLRNELYKLTVLLKEQTQEALEQRQALADTMVNISHQLKTPLTSVTVLADNLSDNPDMDRETRQHFLAEITRQITGMSWLITAMLKRARLDADVVELENTRLGVKELVEEVIERLELATEWKNLTISVNISEDAQFMADRKWMSEALMNIVKNALEHSPVGGRVEITGEENEIYTQIFIRDYGKGITEEERKKLFQRFYNGSSVREDSVGIGLALAKEIVEKEGGSIFVDSSPNRGTTFTLRFMKS</sequence>
<dbReference type="Proteomes" id="UP000236311">
    <property type="component" value="Unassembled WGS sequence"/>
</dbReference>
<dbReference type="GO" id="GO:0004721">
    <property type="term" value="F:phosphoprotein phosphatase activity"/>
    <property type="evidence" value="ECO:0007669"/>
    <property type="project" value="TreeGrafter"/>
</dbReference>
<keyword evidence="5 10" id="KW-0808">Transferase</keyword>
<evidence type="ECO:0000313" key="10">
    <source>
        <dbReference type="EMBL" id="SOY32025.1"/>
    </source>
</evidence>
<dbReference type="SMART" id="SM00387">
    <property type="entry name" value="HATPase_c"/>
    <property type="match status" value="1"/>
</dbReference>
<dbReference type="SMART" id="SM00388">
    <property type="entry name" value="HisKA"/>
    <property type="match status" value="1"/>
</dbReference>
<dbReference type="InterPro" id="IPR003594">
    <property type="entry name" value="HATPase_dom"/>
</dbReference>
<evidence type="ECO:0000256" key="1">
    <source>
        <dbReference type="ARBA" id="ARBA00000085"/>
    </source>
</evidence>
<dbReference type="EC" id="2.7.13.3" evidence="3"/>
<gene>
    <name evidence="10" type="primary">phoR_15</name>
    <name evidence="10" type="ORF">AMURIS_04778</name>
</gene>
<dbReference type="Pfam" id="PF02518">
    <property type="entry name" value="HATPase_c"/>
    <property type="match status" value="1"/>
</dbReference>
<comment type="catalytic activity">
    <reaction evidence="1">
        <text>ATP + protein L-histidine = ADP + protein N-phospho-L-histidine.</text>
        <dbReference type="EC" id="2.7.13.3"/>
    </reaction>
</comment>
<evidence type="ECO:0000256" key="4">
    <source>
        <dbReference type="ARBA" id="ARBA00022553"/>
    </source>
</evidence>
<feature type="transmembrane region" description="Helical" evidence="8">
    <location>
        <begin position="103"/>
        <end position="129"/>
    </location>
</feature>
<dbReference type="PANTHER" id="PTHR45453">
    <property type="entry name" value="PHOSPHATE REGULON SENSOR PROTEIN PHOR"/>
    <property type="match status" value="1"/>
</dbReference>
<keyword evidence="7" id="KW-0902">Two-component regulatory system</keyword>
<dbReference type="Gene3D" id="1.10.287.130">
    <property type="match status" value="1"/>
</dbReference>
<evidence type="ECO:0000256" key="8">
    <source>
        <dbReference type="SAM" id="Phobius"/>
    </source>
</evidence>
<evidence type="ECO:0000259" key="9">
    <source>
        <dbReference type="PROSITE" id="PS50109"/>
    </source>
</evidence>
<evidence type="ECO:0000256" key="6">
    <source>
        <dbReference type="ARBA" id="ARBA00022777"/>
    </source>
</evidence>
<dbReference type="PANTHER" id="PTHR45453:SF1">
    <property type="entry name" value="PHOSPHATE REGULON SENSOR PROTEIN PHOR"/>
    <property type="match status" value="1"/>
</dbReference>
<dbReference type="Pfam" id="PF00512">
    <property type="entry name" value="HisKA"/>
    <property type="match status" value="1"/>
</dbReference>
<dbReference type="GO" id="GO:0016036">
    <property type="term" value="P:cellular response to phosphate starvation"/>
    <property type="evidence" value="ECO:0007669"/>
    <property type="project" value="TreeGrafter"/>
</dbReference>
<evidence type="ECO:0000256" key="7">
    <source>
        <dbReference type="ARBA" id="ARBA00023012"/>
    </source>
</evidence>
<keyword evidence="6" id="KW-0418">Kinase</keyword>
<dbReference type="InterPro" id="IPR036097">
    <property type="entry name" value="HisK_dim/P_sf"/>
</dbReference>
<keyword evidence="8" id="KW-0812">Transmembrane</keyword>
<keyword evidence="8" id="KW-1133">Transmembrane helix</keyword>
<dbReference type="SUPFAM" id="SSF47384">
    <property type="entry name" value="Homodimeric domain of signal transducing histidine kinase"/>
    <property type="match status" value="1"/>
</dbReference>
<dbReference type="InterPro" id="IPR003661">
    <property type="entry name" value="HisK_dim/P_dom"/>
</dbReference>
<feature type="domain" description="Histidine kinase" evidence="9">
    <location>
        <begin position="197"/>
        <end position="410"/>
    </location>
</feature>
<feature type="transmembrane region" description="Helical" evidence="8">
    <location>
        <begin position="12"/>
        <end position="36"/>
    </location>
</feature>
<evidence type="ECO:0000313" key="11">
    <source>
        <dbReference type="Proteomes" id="UP000236311"/>
    </source>
</evidence>
<dbReference type="EMBL" id="OFSM01000037">
    <property type="protein sequence ID" value="SOY32025.1"/>
    <property type="molecule type" value="Genomic_DNA"/>
</dbReference>
<dbReference type="GO" id="GO:0000155">
    <property type="term" value="F:phosphorelay sensor kinase activity"/>
    <property type="evidence" value="ECO:0007669"/>
    <property type="project" value="InterPro"/>
</dbReference>
<dbReference type="Gene3D" id="3.30.565.10">
    <property type="entry name" value="Histidine kinase-like ATPase, C-terminal domain"/>
    <property type="match status" value="1"/>
</dbReference>
<evidence type="ECO:0000256" key="2">
    <source>
        <dbReference type="ARBA" id="ARBA00004370"/>
    </source>
</evidence>
<dbReference type="PRINTS" id="PR00344">
    <property type="entry name" value="BCTRLSENSOR"/>
</dbReference>
<keyword evidence="4" id="KW-0597">Phosphoprotein</keyword>
<protein>
    <recommendedName>
        <fullName evidence="3">histidine kinase</fullName>
        <ecNumber evidence="3">2.7.13.3</ecNumber>
    </recommendedName>
</protein>
<comment type="subcellular location">
    <subcellularLocation>
        <location evidence="2">Membrane</location>
    </subcellularLocation>
</comment>
<dbReference type="PROSITE" id="PS50109">
    <property type="entry name" value="HIS_KIN"/>
    <property type="match status" value="1"/>
</dbReference>
<keyword evidence="8" id="KW-0472">Membrane</keyword>
<dbReference type="AlphaFoldDB" id="A0A2K4ZNK1"/>
<dbReference type="InterPro" id="IPR050351">
    <property type="entry name" value="BphY/WalK/GraS-like"/>
</dbReference>
<dbReference type="InterPro" id="IPR005467">
    <property type="entry name" value="His_kinase_dom"/>
</dbReference>
<evidence type="ECO:0000256" key="5">
    <source>
        <dbReference type="ARBA" id="ARBA00022679"/>
    </source>
</evidence>
<name>A0A2K4ZNK1_9FIRM</name>
<reference evidence="10 11" key="1">
    <citation type="submission" date="2018-01" db="EMBL/GenBank/DDBJ databases">
        <authorList>
            <person name="Gaut B.S."/>
            <person name="Morton B.R."/>
            <person name="Clegg M.T."/>
            <person name="Duvall M.R."/>
        </authorList>
    </citation>
    <scope>NUCLEOTIDE SEQUENCE [LARGE SCALE GENOMIC DNA]</scope>
    <source>
        <strain evidence="10">GP69</strain>
    </source>
</reference>
<dbReference type="InterPro" id="IPR036890">
    <property type="entry name" value="HATPase_C_sf"/>
</dbReference>
<dbReference type="GO" id="GO:0005886">
    <property type="term" value="C:plasma membrane"/>
    <property type="evidence" value="ECO:0007669"/>
    <property type="project" value="TreeGrafter"/>
</dbReference>
<dbReference type="FunFam" id="3.30.565.10:FF:000006">
    <property type="entry name" value="Sensor histidine kinase WalK"/>
    <property type="match status" value="1"/>
</dbReference>
<evidence type="ECO:0000256" key="3">
    <source>
        <dbReference type="ARBA" id="ARBA00012438"/>
    </source>
</evidence>
<accession>A0A2K4ZNK1</accession>
<dbReference type="SUPFAM" id="SSF55874">
    <property type="entry name" value="ATPase domain of HSP90 chaperone/DNA topoisomerase II/histidine kinase"/>
    <property type="match status" value="1"/>
</dbReference>
<dbReference type="CDD" id="cd00082">
    <property type="entry name" value="HisKA"/>
    <property type="match status" value="1"/>
</dbReference>
<keyword evidence="11" id="KW-1185">Reference proteome</keyword>
<organism evidence="10 11">
    <name type="scientific">Acetatifactor muris</name>
    <dbReference type="NCBI Taxonomy" id="879566"/>
    <lineage>
        <taxon>Bacteria</taxon>
        <taxon>Bacillati</taxon>
        <taxon>Bacillota</taxon>
        <taxon>Clostridia</taxon>
        <taxon>Lachnospirales</taxon>
        <taxon>Lachnospiraceae</taxon>
        <taxon>Acetatifactor</taxon>
    </lineage>
</organism>